<feature type="transmembrane region" description="Helical" evidence="1">
    <location>
        <begin position="20"/>
        <end position="38"/>
    </location>
</feature>
<keyword evidence="1" id="KW-1133">Transmembrane helix</keyword>
<comment type="caution">
    <text evidence="2">The sequence shown here is derived from an EMBL/GenBank/DDBJ whole genome shotgun (WGS) entry which is preliminary data.</text>
</comment>
<sequence>VMVMSPSTPVSNARIRYDRWVVWTGITVVLVLSWAYLLKMVRDMSGMDMGEMAMGKAGPTWDAAYVVWLFRMWSMMMIAMMLPSATPMITTFATINRKQTEQQAGQKPLVPTFYFGLGYLLMWVVFSLVATVAQWALHEAALLSPMMVSASPLFGGTLLIAAGVFQWTPLKNMCLRHCRSPIGFIMTEYRPGNRGALVMGLKHGTFCVFCCWFLMALLFFGGVMNLLWIAGLAGYVLLEKMVPHGLWVGRIVGLLLALWGVWVMWPAWG</sequence>
<feature type="transmembrane region" description="Helical" evidence="1">
    <location>
        <begin position="245"/>
        <end position="265"/>
    </location>
</feature>
<protein>
    <recommendedName>
        <fullName evidence="4">Metal-binding protein</fullName>
    </recommendedName>
</protein>
<feature type="transmembrane region" description="Helical" evidence="1">
    <location>
        <begin position="149"/>
        <end position="167"/>
    </location>
</feature>
<dbReference type="InterPro" id="IPR018688">
    <property type="entry name" value="PpoB2-like"/>
</dbReference>
<evidence type="ECO:0008006" key="4">
    <source>
        <dbReference type="Google" id="ProtNLM"/>
    </source>
</evidence>
<dbReference type="EMBL" id="AZHX01000806">
    <property type="protein sequence ID" value="ETX06015.1"/>
    <property type="molecule type" value="Genomic_DNA"/>
</dbReference>
<dbReference type="AlphaFoldDB" id="W4M734"/>
<keyword evidence="1" id="KW-0472">Membrane</keyword>
<evidence type="ECO:0000256" key="1">
    <source>
        <dbReference type="SAM" id="Phobius"/>
    </source>
</evidence>
<accession>W4M734</accession>
<proteinExistence type="predicted"/>
<dbReference type="Pfam" id="PF09948">
    <property type="entry name" value="PpoB2"/>
    <property type="match status" value="1"/>
</dbReference>
<dbReference type="HOGENOM" id="CLU_065506_2_0_7"/>
<evidence type="ECO:0000313" key="3">
    <source>
        <dbReference type="Proteomes" id="UP000019140"/>
    </source>
</evidence>
<name>W4M734_9BACT</name>
<feature type="transmembrane region" description="Helical" evidence="1">
    <location>
        <begin position="113"/>
        <end position="137"/>
    </location>
</feature>
<reference evidence="2 3" key="1">
    <citation type="journal article" date="2014" name="Nature">
        <title>An environmental bacterial taxon with a large and distinct metabolic repertoire.</title>
        <authorList>
            <person name="Wilson M.C."/>
            <person name="Mori T."/>
            <person name="Ruckert C."/>
            <person name="Uria A.R."/>
            <person name="Helf M.J."/>
            <person name="Takada K."/>
            <person name="Gernert C."/>
            <person name="Steffens U.A."/>
            <person name="Heycke N."/>
            <person name="Schmitt S."/>
            <person name="Rinke C."/>
            <person name="Helfrich E.J."/>
            <person name="Brachmann A.O."/>
            <person name="Gurgui C."/>
            <person name="Wakimoto T."/>
            <person name="Kracht M."/>
            <person name="Crusemann M."/>
            <person name="Hentschel U."/>
            <person name="Abe I."/>
            <person name="Matsunaga S."/>
            <person name="Kalinowski J."/>
            <person name="Takeyama H."/>
            <person name="Piel J."/>
        </authorList>
    </citation>
    <scope>NUCLEOTIDE SEQUENCE [LARGE SCALE GENOMIC DNA]</scope>
    <source>
        <strain evidence="3">TSY2</strain>
    </source>
</reference>
<dbReference type="Proteomes" id="UP000019140">
    <property type="component" value="Unassembled WGS sequence"/>
</dbReference>
<feature type="non-terminal residue" evidence="2">
    <location>
        <position position="1"/>
    </location>
</feature>
<organism evidence="2 3">
    <name type="scientific">Candidatus Entotheonella gemina</name>
    <dbReference type="NCBI Taxonomy" id="1429439"/>
    <lineage>
        <taxon>Bacteria</taxon>
        <taxon>Pseudomonadati</taxon>
        <taxon>Nitrospinota/Tectimicrobiota group</taxon>
        <taxon>Candidatus Tectimicrobiota</taxon>
        <taxon>Candidatus Entotheonellia</taxon>
        <taxon>Candidatus Entotheonellales</taxon>
        <taxon>Candidatus Entotheonellaceae</taxon>
        <taxon>Candidatus Entotheonella</taxon>
    </lineage>
</organism>
<evidence type="ECO:0000313" key="2">
    <source>
        <dbReference type="EMBL" id="ETX06015.1"/>
    </source>
</evidence>
<keyword evidence="3" id="KW-1185">Reference proteome</keyword>
<keyword evidence="1" id="KW-0812">Transmembrane</keyword>
<gene>
    <name evidence="2" type="ORF">ETSY2_19670</name>
</gene>
<feature type="transmembrane region" description="Helical" evidence="1">
    <location>
        <begin position="212"/>
        <end position="238"/>
    </location>
</feature>
<dbReference type="PATRIC" id="fig|1429439.4.peg.3340"/>